<dbReference type="Gramene" id="AET3Gv20924900.11">
    <property type="protein sequence ID" value="AET3Gv20924900.11"/>
    <property type="gene ID" value="AET3Gv20924900"/>
</dbReference>
<proteinExistence type="predicted"/>
<dbReference type="AlphaFoldDB" id="A0A453G9B0"/>
<reference evidence="6" key="1">
    <citation type="journal article" date="2014" name="Science">
        <title>Ancient hybridizations among the ancestral genomes of bread wheat.</title>
        <authorList>
            <consortium name="International Wheat Genome Sequencing Consortium,"/>
            <person name="Marcussen T."/>
            <person name="Sandve S.R."/>
            <person name="Heier L."/>
            <person name="Spannagl M."/>
            <person name="Pfeifer M."/>
            <person name="Jakobsen K.S."/>
            <person name="Wulff B.B."/>
            <person name="Steuernagel B."/>
            <person name="Mayer K.F."/>
            <person name="Olsen O.A."/>
        </authorList>
    </citation>
    <scope>NUCLEOTIDE SEQUENCE [LARGE SCALE GENOMIC DNA]</scope>
    <source>
        <strain evidence="6">cv. AL8/78</strain>
    </source>
</reference>
<dbReference type="Gene3D" id="1.20.1270.220">
    <property type="match status" value="1"/>
</dbReference>
<name>A0A453G9B0_AEGTS</name>
<evidence type="ECO:0000256" key="2">
    <source>
        <dbReference type="ARBA" id="ARBA00023163"/>
    </source>
</evidence>
<feature type="region of interest" description="Disordered" evidence="3">
    <location>
        <begin position="1"/>
        <end position="27"/>
    </location>
</feature>
<dbReference type="Pfam" id="PF17035">
    <property type="entry name" value="BET"/>
    <property type="match status" value="1"/>
</dbReference>
<accession>A0A453G9B0</accession>
<organism evidence="5 6">
    <name type="scientific">Aegilops tauschii subsp. strangulata</name>
    <name type="common">Goatgrass</name>
    <dbReference type="NCBI Taxonomy" id="200361"/>
    <lineage>
        <taxon>Eukaryota</taxon>
        <taxon>Viridiplantae</taxon>
        <taxon>Streptophyta</taxon>
        <taxon>Embryophyta</taxon>
        <taxon>Tracheophyta</taxon>
        <taxon>Spermatophyta</taxon>
        <taxon>Magnoliopsida</taxon>
        <taxon>Liliopsida</taxon>
        <taxon>Poales</taxon>
        <taxon>Poaceae</taxon>
        <taxon>BOP clade</taxon>
        <taxon>Pooideae</taxon>
        <taxon>Triticodae</taxon>
        <taxon>Triticeae</taxon>
        <taxon>Triticinae</taxon>
        <taxon>Aegilops</taxon>
    </lineage>
</organism>
<evidence type="ECO:0000256" key="3">
    <source>
        <dbReference type="SAM" id="MobiDB-lite"/>
    </source>
</evidence>
<sequence length="184" mass="21046">EFRSEKLPSNHGSGSYEDGIAPPSVKKQKTVTVSTIDAYEESHGHIDSDIFAQLTRDIRLIEESGKTRQEAAKMFSDGLLRKVRHFFQLAKMEQGVYDLLDTVASKCRSMTTPEKIELGRRIRKLPETALDHMVEVVKMRRPEILVSDKVSFSLGRLDDTTLWRLYYYVETALKAKQDRTVTPP</sequence>
<protein>
    <recommendedName>
        <fullName evidence="4">NET domain-containing protein</fullName>
    </recommendedName>
</protein>
<feature type="domain" description="NET" evidence="4">
    <location>
        <begin position="100"/>
        <end position="180"/>
    </location>
</feature>
<reference evidence="5" key="5">
    <citation type="journal article" date="2021" name="G3 (Bethesda)">
        <title>Aegilops tauschii genome assembly Aet v5.0 features greater sequence contiguity and improved annotation.</title>
        <authorList>
            <person name="Wang L."/>
            <person name="Zhu T."/>
            <person name="Rodriguez J.C."/>
            <person name="Deal K.R."/>
            <person name="Dubcovsky J."/>
            <person name="McGuire P.E."/>
            <person name="Lux T."/>
            <person name="Spannagl M."/>
            <person name="Mayer K.F.X."/>
            <person name="Baldrich P."/>
            <person name="Meyers B.C."/>
            <person name="Huo N."/>
            <person name="Gu Y.Q."/>
            <person name="Zhou H."/>
            <person name="Devos K.M."/>
            <person name="Bennetzen J.L."/>
            <person name="Unver T."/>
            <person name="Budak H."/>
            <person name="Gulick P.J."/>
            <person name="Galiba G."/>
            <person name="Kalapos B."/>
            <person name="Nelson D.R."/>
            <person name="Li P."/>
            <person name="You F.M."/>
            <person name="Luo M.C."/>
            <person name="Dvorak J."/>
        </authorList>
    </citation>
    <scope>NUCLEOTIDE SEQUENCE [LARGE SCALE GENOMIC DNA]</scope>
    <source>
        <strain evidence="5">cv. AL8/78</strain>
    </source>
</reference>
<dbReference type="EnsemblPlants" id="AET3Gv20924900.11">
    <property type="protein sequence ID" value="AET3Gv20924900.11"/>
    <property type="gene ID" value="AET3Gv20924900"/>
</dbReference>
<dbReference type="Proteomes" id="UP000015105">
    <property type="component" value="Chromosome 3D"/>
</dbReference>
<dbReference type="PROSITE" id="PS51525">
    <property type="entry name" value="NET"/>
    <property type="match status" value="1"/>
</dbReference>
<evidence type="ECO:0000256" key="1">
    <source>
        <dbReference type="ARBA" id="ARBA00023015"/>
    </source>
</evidence>
<dbReference type="PANTHER" id="PTHR45926">
    <property type="entry name" value="OSJNBA0053K19.4 PROTEIN"/>
    <property type="match status" value="1"/>
</dbReference>
<dbReference type="InterPro" id="IPR027353">
    <property type="entry name" value="NET_dom"/>
</dbReference>
<evidence type="ECO:0000313" key="6">
    <source>
        <dbReference type="Proteomes" id="UP000015105"/>
    </source>
</evidence>
<keyword evidence="2" id="KW-0804">Transcription</keyword>
<dbReference type="InterPro" id="IPR038336">
    <property type="entry name" value="NET_sf"/>
</dbReference>
<reference evidence="6" key="2">
    <citation type="journal article" date="2017" name="Nat. Plants">
        <title>The Aegilops tauschii genome reveals multiple impacts of transposons.</title>
        <authorList>
            <person name="Zhao G."/>
            <person name="Zou C."/>
            <person name="Li K."/>
            <person name="Wang K."/>
            <person name="Li T."/>
            <person name="Gao L."/>
            <person name="Zhang X."/>
            <person name="Wang H."/>
            <person name="Yang Z."/>
            <person name="Liu X."/>
            <person name="Jiang W."/>
            <person name="Mao L."/>
            <person name="Kong X."/>
            <person name="Jiao Y."/>
            <person name="Jia J."/>
        </authorList>
    </citation>
    <scope>NUCLEOTIDE SEQUENCE [LARGE SCALE GENOMIC DNA]</scope>
    <source>
        <strain evidence="6">cv. AL8/78</strain>
    </source>
</reference>
<keyword evidence="1" id="KW-0805">Transcription regulation</keyword>
<reference evidence="5" key="3">
    <citation type="journal article" date="2017" name="Nature">
        <title>Genome sequence of the progenitor of the wheat D genome Aegilops tauschii.</title>
        <authorList>
            <person name="Luo M.C."/>
            <person name="Gu Y.Q."/>
            <person name="Puiu D."/>
            <person name="Wang H."/>
            <person name="Twardziok S.O."/>
            <person name="Deal K.R."/>
            <person name="Huo N."/>
            <person name="Zhu T."/>
            <person name="Wang L."/>
            <person name="Wang Y."/>
            <person name="McGuire P.E."/>
            <person name="Liu S."/>
            <person name="Long H."/>
            <person name="Ramasamy R.K."/>
            <person name="Rodriguez J.C."/>
            <person name="Van S.L."/>
            <person name="Yuan L."/>
            <person name="Wang Z."/>
            <person name="Xia Z."/>
            <person name="Xiao L."/>
            <person name="Anderson O.D."/>
            <person name="Ouyang S."/>
            <person name="Liang Y."/>
            <person name="Zimin A.V."/>
            <person name="Pertea G."/>
            <person name="Qi P."/>
            <person name="Bennetzen J.L."/>
            <person name="Dai X."/>
            <person name="Dawson M.W."/>
            <person name="Muller H.G."/>
            <person name="Kugler K."/>
            <person name="Rivarola-Duarte L."/>
            <person name="Spannagl M."/>
            <person name="Mayer K.F.X."/>
            <person name="Lu F.H."/>
            <person name="Bevan M.W."/>
            <person name="Leroy P."/>
            <person name="Li P."/>
            <person name="You F.M."/>
            <person name="Sun Q."/>
            <person name="Liu Z."/>
            <person name="Lyons E."/>
            <person name="Wicker T."/>
            <person name="Salzberg S.L."/>
            <person name="Devos K.M."/>
            <person name="Dvorak J."/>
        </authorList>
    </citation>
    <scope>NUCLEOTIDE SEQUENCE [LARGE SCALE GENOMIC DNA]</scope>
    <source>
        <strain evidence="5">cv. AL8/78</strain>
    </source>
</reference>
<evidence type="ECO:0000313" key="5">
    <source>
        <dbReference type="EnsemblPlants" id="AET3Gv20924900.11"/>
    </source>
</evidence>
<evidence type="ECO:0000259" key="4">
    <source>
        <dbReference type="PROSITE" id="PS51525"/>
    </source>
</evidence>
<reference evidence="5" key="4">
    <citation type="submission" date="2019-03" db="UniProtKB">
        <authorList>
            <consortium name="EnsemblPlants"/>
        </authorList>
    </citation>
    <scope>IDENTIFICATION</scope>
</reference>
<keyword evidence="6" id="KW-1185">Reference proteome</keyword>